<evidence type="ECO:0000313" key="1">
    <source>
        <dbReference type="EMBL" id="OQR75999.1"/>
    </source>
</evidence>
<gene>
    <name evidence="1" type="ORF">BIW11_08053</name>
</gene>
<evidence type="ECO:0000313" key="2">
    <source>
        <dbReference type="Proteomes" id="UP000192247"/>
    </source>
</evidence>
<dbReference type="EMBL" id="MNPL01005470">
    <property type="protein sequence ID" value="OQR75999.1"/>
    <property type="molecule type" value="Genomic_DNA"/>
</dbReference>
<reference evidence="1 2" key="1">
    <citation type="journal article" date="2017" name="Gigascience">
        <title>Draft genome of the honey bee ectoparasitic mite, Tropilaelaps mercedesae, is shaped by the parasitic life history.</title>
        <authorList>
            <person name="Dong X."/>
            <person name="Armstrong S.D."/>
            <person name="Xia D."/>
            <person name="Makepeace B.L."/>
            <person name="Darby A.C."/>
            <person name="Kadowaki T."/>
        </authorList>
    </citation>
    <scope>NUCLEOTIDE SEQUENCE [LARGE SCALE GENOMIC DNA]</scope>
    <source>
        <strain evidence="1">Wuxi-XJTLU</strain>
    </source>
</reference>
<protein>
    <submittedName>
        <fullName evidence="1">Uncharacterized protein</fullName>
    </submittedName>
</protein>
<sequence>MSRASGVPVGSTAKCSLSVQLAVPSGSSPCLWF</sequence>
<dbReference type="InParanoid" id="A0A1V9XR85"/>
<proteinExistence type="predicted"/>
<organism evidence="1 2">
    <name type="scientific">Tropilaelaps mercedesae</name>
    <dbReference type="NCBI Taxonomy" id="418985"/>
    <lineage>
        <taxon>Eukaryota</taxon>
        <taxon>Metazoa</taxon>
        <taxon>Ecdysozoa</taxon>
        <taxon>Arthropoda</taxon>
        <taxon>Chelicerata</taxon>
        <taxon>Arachnida</taxon>
        <taxon>Acari</taxon>
        <taxon>Parasitiformes</taxon>
        <taxon>Mesostigmata</taxon>
        <taxon>Gamasina</taxon>
        <taxon>Dermanyssoidea</taxon>
        <taxon>Laelapidae</taxon>
        <taxon>Tropilaelaps</taxon>
    </lineage>
</organism>
<accession>A0A1V9XR85</accession>
<name>A0A1V9XR85_9ACAR</name>
<dbReference type="AlphaFoldDB" id="A0A1V9XR85"/>
<comment type="caution">
    <text evidence="1">The sequence shown here is derived from an EMBL/GenBank/DDBJ whole genome shotgun (WGS) entry which is preliminary data.</text>
</comment>
<dbReference type="Proteomes" id="UP000192247">
    <property type="component" value="Unassembled WGS sequence"/>
</dbReference>
<keyword evidence="2" id="KW-1185">Reference proteome</keyword>